<comment type="caution">
    <text evidence="4">The sequence shown here is derived from an EMBL/GenBank/DDBJ whole genome shotgun (WGS) entry which is preliminary data.</text>
</comment>
<protein>
    <submittedName>
        <fullName evidence="4">Uncharacterized protein</fullName>
    </submittedName>
</protein>
<evidence type="ECO:0000256" key="2">
    <source>
        <dbReference type="SAM" id="Phobius"/>
    </source>
</evidence>
<feature type="compositionally biased region" description="Basic and acidic residues" evidence="1">
    <location>
        <begin position="153"/>
        <end position="185"/>
    </location>
</feature>
<proteinExistence type="predicted"/>
<gene>
    <name evidence="4" type="ORF">Q8F55_006168</name>
</gene>
<accession>A0ABR3PWF8</accession>
<evidence type="ECO:0000256" key="3">
    <source>
        <dbReference type="SAM" id="SignalP"/>
    </source>
</evidence>
<dbReference type="RefSeq" id="XP_069206708.1">
    <property type="nucleotide sequence ID" value="XM_069354637.1"/>
</dbReference>
<evidence type="ECO:0000313" key="4">
    <source>
        <dbReference type="EMBL" id="KAL1406764.1"/>
    </source>
</evidence>
<evidence type="ECO:0000313" key="5">
    <source>
        <dbReference type="Proteomes" id="UP001565368"/>
    </source>
</evidence>
<dbReference type="GeneID" id="95987211"/>
<keyword evidence="2" id="KW-0472">Membrane</keyword>
<feature type="transmembrane region" description="Helical" evidence="2">
    <location>
        <begin position="91"/>
        <end position="111"/>
    </location>
</feature>
<feature type="chain" id="PRO_5045752514" evidence="3">
    <location>
        <begin position="24"/>
        <end position="220"/>
    </location>
</feature>
<evidence type="ECO:0000256" key="1">
    <source>
        <dbReference type="SAM" id="MobiDB-lite"/>
    </source>
</evidence>
<feature type="region of interest" description="Disordered" evidence="1">
    <location>
        <begin position="200"/>
        <end position="220"/>
    </location>
</feature>
<reference evidence="4 5" key="1">
    <citation type="submission" date="2023-08" db="EMBL/GenBank/DDBJ databases">
        <title>Annotated Genome Sequence of Vanrija albida AlHP1.</title>
        <authorList>
            <person name="Herzog R."/>
        </authorList>
    </citation>
    <scope>NUCLEOTIDE SEQUENCE [LARGE SCALE GENOMIC DNA]</scope>
    <source>
        <strain evidence="4 5">AlHP1</strain>
    </source>
</reference>
<keyword evidence="5" id="KW-1185">Reference proteome</keyword>
<dbReference type="EMBL" id="JBBXJM010000005">
    <property type="protein sequence ID" value="KAL1406764.1"/>
    <property type="molecule type" value="Genomic_DNA"/>
</dbReference>
<feature type="compositionally biased region" description="Polar residues" evidence="1">
    <location>
        <begin position="206"/>
        <end position="220"/>
    </location>
</feature>
<sequence length="220" mass="22580">MSRFLITTTALLAVASLAAIAAAAPMPQGSFTPTTTSAPAASSSSNGTKKGRALFWGIFALIMVSTQRVRTDGQVVAGAILAWPLYLLGKVAFWGVLTLLAVVGTGAVRAFRAVAEASKRAAASARRGTAAANSWAKGRAAAMRRSRRSRPKSPVDSEKGAAEAASEKKLAEVLDEHDSKSECSDRASTISVAAPAYAEGGRAPSYYSSSDESAPTSGAV</sequence>
<keyword evidence="2" id="KW-1133">Transmembrane helix</keyword>
<name>A0ABR3PWF8_9TREE</name>
<feature type="compositionally biased region" description="Basic residues" evidence="1">
    <location>
        <begin position="142"/>
        <end position="151"/>
    </location>
</feature>
<keyword evidence="3" id="KW-0732">Signal</keyword>
<dbReference type="Proteomes" id="UP001565368">
    <property type="component" value="Unassembled WGS sequence"/>
</dbReference>
<organism evidence="4 5">
    <name type="scientific">Vanrija albida</name>
    <dbReference type="NCBI Taxonomy" id="181172"/>
    <lineage>
        <taxon>Eukaryota</taxon>
        <taxon>Fungi</taxon>
        <taxon>Dikarya</taxon>
        <taxon>Basidiomycota</taxon>
        <taxon>Agaricomycotina</taxon>
        <taxon>Tremellomycetes</taxon>
        <taxon>Trichosporonales</taxon>
        <taxon>Trichosporonaceae</taxon>
        <taxon>Vanrija</taxon>
    </lineage>
</organism>
<feature type="signal peptide" evidence="3">
    <location>
        <begin position="1"/>
        <end position="23"/>
    </location>
</feature>
<keyword evidence="2" id="KW-0812">Transmembrane</keyword>
<feature type="region of interest" description="Disordered" evidence="1">
    <location>
        <begin position="134"/>
        <end position="188"/>
    </location>
</feature>